<protein>
    <recommendedName>
        <fullName evidence="4">Multiple epidermal growth factor-like domains 10</fullName>
    </recommendedName>
</protein>
<dbReference type="Pfam" id="PF22633">
    <property type="entry name" value="F5_F8_type_C_2"/>
    <property type="match status" value="1"/>
</dbReference>
<organism evidence="2 3">
    <name type="scientific">Magallana gigas</name>
    <name type="common">Pacific oyster</name>
    <name type="synonym">Crassostrea gigas</name>
    <dbReference type="NCBI Taxonomy" id="29159"/>
    <lineage>
        <taxon>Eukaryota</taxon>
        <taxon>Metazoa</taxon>
        <taxon>Spiralia</taxon>
        <taxon>Lophotrochozoa</taxon>
        <taxon>Mollusca</taxon>
        <taxon>Bivalvia</taxon>
        <taxon>Autobranchia</taxon>
        <taxon>Pteriomorphia</taxon>
        <taxon>Ostreida</taxon>
        <taxon>Ostreoidea</taxon>
        <taxon>Ostreidae</taxon>
        <taxon>Magallana</taxon>
    </lineage>
</organism>
<dbReference type="Proteomes" id="UP000005408">
    <property type="component" value="Unassembled WGS sequence"/>
</dbReference>
<reference evidence="2" key="1">
    <citation type="submission" date="2022-08" db="UniProtKB">
        <authorList>
            <consortium name="EnsemblMetazoa"/>
        </authorList>
    </citation>
    <scope>IDENTIFICATION</scope>
    <source>
        <strain evidence="2">05x7-T-G4-1.051#20</strain>
    </source>
</reference>
<name>A0A8W8NUC7_MAGGI</name>
<dbReference type="InterPro" id="IPR052108">
    <property type="entry name" value="MEGF/SIB"/>
</dbReference>
<keyword evidence="3" id="KW-1185">Reference proteome</keyword>
<accession>A0A8W8NUC7</accession>
<dbReference type="PANTHER" id="PTHR24035:SF109">
    <property type="entry name" value="PROTEIN DRAPER"/>
    <property type="match status" value="1"/>
</dbReference>
<keyword evidence="1" id="KW-0472">Membrane</keyword>
<dbReference type="SUPFAM" id="SSF49785">
    <property type="entry name" value="Galactose-binding domain-like"/>
    <property type="match status" value="1"/>
</dbReference>
<dbReference type="Gene3D" id="2.60.120.260">
    <property type="entry name" value="Galactose-binding domain-like"/>
    <property type="match status" value="1"/>
</dbReference>
<keyword evidence="1" id="KW-0812">Transmembrane</keyword>
<dbReference type="InterPro" id="IPR008979">
    <property type="entry name" value="Galactose-bd-like_sf"/>
</dbReference>
<evidence type="ECO:0000256" key="1">
    <source>
        <dbReference type="SAM" id="Phobius"/>
    </source>
</evidence>
<dbReference type="AlphaFoldDB" id="A0A8W8NUC7"/>
<dbReference type="Gene3D" id="2.170.300.10">
    <property type="entry name" value="Tie2 ligand-binding domain superfamily"/>
    <property type="match status" value="2"/>
</dbReference>
<evidence type="ECO:0000313" key="3">
    <source>
        <dbReference type="Proteomes" id="UP000005408"/>
    </source>
</evidence>
<dbReference type="PANTHER" id="PTHR24035">
    <property type="entry name" value="MULTIPLE EPIDERMAL GROWTH FACTOR-LIKE DOMAINS PROTEIN"/>
    <property type="match status" value="1"/>
</dbReference>
<dbReference type="EnsemblMetazoa" id="G8248.1">
    <property type="protein sequence ID" value="G8248.1:cds"/>
    <property type="gene ID" value="G8248"/>
</dbReference>
<evidence type="ECO:0000313" key="2">
    <source>
        <dbReference type="EnsemblMetazoa" id="G8248.1:cds"/>
    </source>
</evidence>
<keyword evidence="1" id="KW-1133">Transmembrane helix</keyword>
<feature type="transmembrane region" description="Helical" evidence="1">
    <location>
        <begin position="494"/>
        <end position="515"/>
    </location>
</feature>
<sequence>MSQYAQNELCEVEVYGCQGQYGDDCLYHCPRNCLNLKCDNYKGQCLSCLPGYYGQLCTNACPSGRFGLKCINRCDTYCSGNESCDPVIGICTKGCKQGYKGLMCGLDKFSDRQLCGDNTPFVIGVVLSVECHCNLKTMYGKLMLGITVPVLFSVIHVCALENIALNKPTWQQHPWHESDRDFGSENAVDGFYTDRGTGGQCTINNDGQYTAEWRVDLGNVLSISYINIYYRTQNENPGPYVNRMAGFSLYISNTTSKDQGHCCYKDNSRGKPSVNQNISCSIYGRYVIYYNERRRDNNPSYLSKYAYNELCELEVFGYRGSFGDCCQYPCHKNCIYMGCDAYTGHCRSFIPEHYGQICITGQCEGGCQPGWSGDTCDQWCGSGFYVCESGYYGQNCINQCSINCNVFKICDRVTGKCYFGCKPGWSGNTCDQACPSGLFGLDCTNRCDTYCTGNKSCDPVMGICNEGCKKGWSGLMCGLDGPSNRQPYGDNKPIVIGIVLAVVIVLIGSVINFIYWRRKTEKPENTTQQYAELGKVNKSSNYDELHNYSVFSVK</sequence>
<evidence type="ECO:0008006" key="4">
    <source>
        <dbReference type="Google" id="ProtNLM"/>
    </source>
</evidence>
<proteinExistence type="predicted"/>